<dbReference type="Gene3D" id="1.10.443.10">
    <property type="entry name" value="Intergrase catalytic core"/>
    <property type="match status" value="1"/>
</dbReference>
<reference evidence="3" key="1">
    <citation type="submission" date="2021-05" db="EMBL/GenBank/DDBJ databases">
        <title>Genomic insights into ecological role and evolution of a novel Thermoplasmata order Candidatus Sysuiplasmatales.</title>
        <authorList>
            <person name="Yuan Y."/>
        </authorList>
    </citation>
    <scope>NUCLEOTIDE SEQUENCE</scope>
    <source>
        <strain evidence="3">TUT19-bin139</strain>
    </source>
</reference>
<dbReference type="InterPro" id="IPR011010">
    <property type="entry name" value="DNA_brk_join_enz"/>
</dbReference>
<feature type="non-terminal residue" evidence="3">
    <location>
        <position position="1"/>
    </location>
</feature>
<comment type="caution">
    <text evidence="3">The sequence shown here is derived from an EMBL/GenBank/DDBJ whole genome shotgun (WGS) entry which is preliminary data.</text>
</comment>
<dbReference type="GO" id="GO:0003677">
    <property type="term" value="F:DNA binding"/>
    <property type="evidence" value="ECO:0007669"/>
    <property type="project" value="InterPro"/>
</dbReference>
<protein>
    <submittedName>
        <fullName evidence="3">Tyrosine-type recombinase/integrase</fullName>
    </submittedName>
</protein>
<sequence length="121" mass="13495">GNALFTSPRGRMTYQYARKMIKDQATKAGIPWLHAHSLRHYCATTLAAADMNLKKVQIHLGHKSIRSTEVYANLRQSAASGEVASFFDARFRRQGAKKERFVPEGAIMDESEQLLRGGCGI</sequence>
<evidence type="ECO:0000313" key="4">
    <source>
        <dbReference type="Proteomes" id="UP000750197"/>
    </source>
</evidence>
<evidence type="ECO:0000313" key="3">
    <source>
        <dbReference type="EMBL" id="MBX8644935.1"/>
    </source>
</evidence>
<dbReference type="InterPro" id="IPR013762">
    <property type="entry name" value="Integrase-like_cat_sf"/>
</dbReference>
<dbReference type="GO" id="GO:0015074">
    <property type="term" value="P:DNA integration"/>
    <property type="evidence" value="ECO:0007669"/>
    <property type="project" value="InterPro"/>
</dbReference>
<organism evidence="3 4">
    <name type="scientific">Candidatus Sysuiplasma superficiale</name>
    <dbReference type="NCBI Taxonomy" id="2823368"/>
    <lineage>
        <taxon>Archaea</taxon>
        <taxon>Methanobacteriati</taxon>
        <taxon>Thermoplasmatota</taxon>
        <taxon>Thermoplasmata</taxon>
        <taxon>Candidatus Sysuiplasmatales</taxon>
        <taxon>Candidatus Sysuiplasmataceae</taxon>
        <taxon>Candidatus Sysuiplasma</taxon>
    </lineage>
</organism>
<dbReference type="SUPFAM" id="SSF56349">
    <property type="entry name" value="DNA breaking-rejoining enzymes"/>
    <property type="match status" value="1"/>
</dbReference>
<evidence type="ECO:0000256" key="1">
    <source>
        <dbReference type="ARBA" id="ARBA00023172"/>
    </source>
</evidence>
<dbReference type="InterPro" id="IPR002104">
    <property type="entry name" value="Integrase_catalytic"/>
</dbReference>
<name>A0A8J8CE06_9ARCH</name>
<proteinExistence type="predicted"/>
<gene>
    <name evidence="3" type="ORF">KIY12_09495</name>
</gene>
<dbReference type="PROSITE" id="PS51898">
    <property type="entry name" value="TYR_RECOMBINASE"/>
    <property type="match status" value="1"/>
</dbReference>
<accession>A0A8J8CE06</accession>
<dbReference type="Proteomes" id="UP000750197">
    <property type="component" value="Unassembled WGS sequence"/>
</dbReference>
<dbReference type="EMBL" id="JAHEAC010000128">
    <property type="protein sequence ID" value="MBX8644935.1"/>
    <property type="molecule type" value="Genomic_DNA"/>
</dbReference>
<evidence type="ECO:0000259" key="2">
    <source>
        <dbReference type="PROSITE" id="PS51898"/>
    </source>
</evidence>
<dbReference type="Pfam" id="PF00589">
    <property type="entry name" value="Phage_integrase"/>
    <property type="match status" value="1"/>
</dbReference>
<dbReference type="AlphaFoldDB" id="A0A8J8CE06"/>
<keyword evidence="1" id="KW-0233">DNA recombination</keyword>
<feature type="domain" description="Tyr recombinase" evidence="2">
    <location>
        <begin position="1"/>
        <end position="85"/>
    </location>
</feature>
<dbReference type="GO" id="GO:0006310">
    <property type="term" value="P:DNA recombination"/>
    <property type="evidence" value="ECO:0007669"/>
    <property type="project" value="UniProtKB-KW"/>
</dbReference>